<feature type="transmembrane region" description="Helical" evidence="6">
    <location>
        <begin position="401"/>
        <end position="423"/>
    </location>
</feature>
<evidence type="ECO:0000256" key="5">
    <source>
        <dbReference type="ARBA" id="ARBA00023136"/>
    </source>
</evidence>
<name>A0A5M6CQS8_9FLAO</name>
<reference evidence="9 10" key="1">
    <citation type="submission" date="2019-09" db="EMBL/GenBank/DDBJ databases">
        <title>Genome sequence and assembly of Flavobacterium sp.</title>
        <authorList>
            <person name="Chhetri G."/>
        </authorList>
    </citation>
    <scope>NUCLEOTIDE SEQUENCE [LARGE SCALE GENOMIC DNA]</scope>
    <source>
        <strain evidence="9 10">SNL9</strain>
    </source>
</reference>
<feature type="transmembrane region" description="Helical" evidence="6">
    <location>
        <begin position="429"/>
        <end position="453"/>
    </location>
</feature>
<evidence type="ECO:0000313" key="9">
    <source>
        <dbReference type="EMBL" id="KAA5535519.1"/>
    </source>
</evidence>
<accession>A0A5M6CQS8</accession>
<keyword evidence="3 6" id="KW-0812">Transmembrane</keyword>
<feature type="transmembrane region" description="Helical" evidence="6">
    <location>
        <begin position="465"/>
        <end position="488"/>
    </location>
</feature>
<comment type="subcellular location">
    <subcellularLocation>
        <location evidence="1">Cell membrane</location>
        <topology evidence="1">Multi-pass membrane protein</topology>
    </subcellularLocation>
</comment>
<dbReference type="GO" id="GO:0005886">
    <property type="term" value="C:plasma membrane"/>
    <property type="evidence" value="ECO:0007669"/>
    <property type="project" value="UniProtKB-SubCell"/>
</dbReference>
<feature type="transmembrane region" description="Helical" evidence="6">
    <location>
        <begin position="494"/>
        <end position="511"/>
    </location>
</feature>
<feature type="transmembrane region" description="Helical" evidence="6">
    <location>
        <begin position="278"/>
        <end position="309"/>
    </location>
</feature>
<organism evidence="9 10">
    <name type="scientific">Paenimyroides baculatum</name>
    <dbReference type="NCBI Taxonomy" id="2608000"/>
    <lineage>
        <taxon>Bacteria</taxon>
        <taxon>Pseudomonadati</taxon>
        <taxon>Bacteroidota</taxon>
        <taxon>Flavobacteriia</taxon>
        <taxon>Flavobacteriales</taxon>
        <taxon>Flavobacteriaceae</taxon>
        <taxon>Paenimyroides</taxon>
    </lineage>
</organism>
<dbReference type="Proteomes" id="UP000325141">
    <property type="component" value="Unassembled WGS sequence"/>
</dbReference>
<evidence type="ECO:0000256" key="3">
    <source>
        <dbReference type="ARBA" id="ARBA00022692"/>
    </source>
</evidence>
<proteinExistence type="predicted"/>
<dbReference type="Pfam" id="PF03772">
    <property type="entry name" value="Competence"/>
    <property type="match status" value="1"/>
</dbReference>
<evidence type="ECO:0000313" key="10">
    <source>
        <dbReference type="Proteomes" id="UP000325141"/>
    </source>
</evidence>
<comment type="caution">
    <text evidence="9">The sequence shown here is derived from an EMBL/GenBank/DDBJ whole genome shotgun (WGS) entry which is preliminary data.</text>
</comment>
<evidence type="ECO:0000256" key="2">
    <source>
        <dbReference type="ARBA" id="ARBA00022475"/>
    </source>
</evidence>
<feature type="transmembrane region" description="Helical" evidence="6">
    <location>
        <begin position="315"/>
        <end position="333"/>
    </location>
</feature>
<keyword evidence="2" id="KW-1003">Cell membrane</keyword>
<dbReference type="EMBL" id="VWSG01000004">
    <property type="protein sequence ID" value="KAA5535519.1"/>
    <property type="molecule type" value="Genomic_DNA"/>
</dbReference>
<feature type="transmembrane region" description="Helical" evidence="6">
    <location>
        <begin position="32"/>
        <end position="50"/>
    </location>
</feature>
<feature type="transmembrane region" description="Helical" evidence="6">
    <location>
        <begin position="7"/>
        <end position="26"/>
    </location>
</feature>
<evidence type="ECO:0000256" key="1">
    <source>
        <dbReference type="ARBA" id="ARBA00004651"/>
    </source>
</evidence>
<dbReference type="AlphaFoldDB" id="A0A5M6CQS8"/>
<dbReference type="PANTHER" id="PTHR30619:SF1">
    <property type="entry name" value="RECOMBINATION PROTEIN 2"/>
    <property type="match status" value="1"/>
</dbReference>
<feature type="transmembrane region" description="Helical" evidence="6">
    <location>
        <begin position="370"/>
        <end position="394"/>
    </location>
</feature>
<evidence type="ECO:0000259" key="7">
    <source>
        <dbReference type="Pfam" id="PF03772"/>
    </source>
</evidence>
<keyword evidence="4 6" id="KW-1133">Transmembrane helix</keyword>
<evidence type="ECO:0000256" key="6">
    <source>
        <dbReference type="SAM" id="Phobius"/>
    </source>
</evidence>
<dbReference type="PANTHER" id="PTHR30619">
    <property type="entry name" value="DNA INTERNALIZATION/COMPETENCE PROTEIN COMEC/REC2"/>
    <property type="match status" value="1"/>
</dbReference>
<sequence length="666" mass="76767">MNKVMKYPIYPITFSYVSGIFCGFYFKLPNAVVLSVALLSFIALLFLYILQRNKSFNNKLNLFTILAVFSAFSSLGFLSYSFNNEPVIIDNLNEKEFTIKVTDVLKSNAYSHRMYADLLSQNHQPKVLVTFSNKSTIPKVGTVYKLVGTIKKVPEPRNLYDFNYSEYLRLKNIHYQITSYHEPFKITEEKSFQSIIISGRNYLTAQFSRLGYSEKTQGFIQALLFGIKTNLNDEIQQQFKDFGILHVLAVSGMHVVLLFSTISYILRKLRVSKNAITVILIAFLLIFSLMAGFSGSVVRAALMCLMTIVGTLTERRIHTINLLVGSMLLILLFDPNYLFDVGFQLSYLAVFAIVFCYPVVQHYFTFKNWILNYFGQLVGVSLVAQLCVLPLSIYYFKQIPLLFLIGNIIAIPITSGLLVVWFLQMLLSLVSVEVLALITPILSWISTFCFDVLGSLSDYFSVKTIDFHFGILQTILALLMIFMIFWFFRKKELNKVYIFLSMIVLFQLITLKNIIENKSKEEIVVMSDADNVVILNRLGDRINRVGNANKYTFQSLKNYELHTNSKVATIDSLGNSFVLKDKKWLVIDSLEVYPKQQFDYVVLYQNPKINLDRLMHDVQPKMILLQNGNYQYLVEEYVEYFKERKIPYHDMRNKGSYVVNYSSGNN</sequence>
<feature type="domain" description="ComEC/Rec2-related protein" evidence="7">
    <location>
        <begin position="223"/>
        <end position="487"/>
    </location>
</feature>
<feature type="transmembrane region" description="Helical" evidence="6">
    <location>
        <begin position="62"/>
        <end position="82"/>
    </location>
</feature>
<feature type="domain" description="DUF4131" evidence="8">
    <location>
        <begin position="33"/>
        <end position="178"/>
    </location>
</feature>
<dbReference type="InterPro" id="IPR052159">
    <property type="entry name" value="Competence_DNA_uptake"/>
</dbReference>
<keyword evidence="5 6" id="KW-0472">Membrane</keyword>
<feature type="transmembrane region" description="Helical" evidence="6">
    <location>
        <begin position="244"/>
        <end position="266"/>
    </location>
</feature>
<keyword evidence="10" id="KW-1185">Reference proteome</keyword>
<feature type="transmembrane region" description="Helical" evidence="6">
    <location>
        <begin position="345"/>
        <end position="364"/>
    </location>
</feature>
<evidence type="ECO:0000256" key="4">
    <source>
        <dbReference type="ARBA" id="ARBA00022989"/>
    </source>
</evidence>
<protein>
    <submittedName>
        <fullName evidence="9">ComEC/Rec2 family competence protein</fullName>
    </submittedName>
</protein>
<dbReference type="Pfam" id="PF13567">
    <property type="entry name" value="DUF4131"/>
    <property type="match status" value="1"/>
</dbReference>
<dbReference type="InterPro" id="IPR004477">
    <property type="entry name" value="ComEC_N"/>
</dbReference>
<dbReference type="NCBIfam" id="TIGR00360">
    <property type="entry name" value="ComEC_N-term"/>
    <property type="match status" value="1"/>
</dbReference>
<evidence type="ECO:0000259" key="8">
    <source>
        <dbReference type="Pfam" id="PF13567"/>
    </source>
</evidence>
<dbReference type="InterPro" id="IPR025405">
    <property type="entry name" value="DUF4131"/>
</dbReference>
<gene>
    <name evidence="9" type="ORF">F0460_06975</name>
</gene>